<gene>
    <name evidence="2" type="ORF">ISN44_As09g016080</name>
</gene>
<sequence length="410" mass="46932">MKTRRQDVSEDALTISRQSSTSIDRRENTEAIPTDLIFEILLKLPAKSIARCRCVSKLWSSILVRPDFTELFLTRSSSLPQILFSFEKNSELFFFTAPRIQNPDENSSLVSPSYHTKVPIDRSSQICGHVRGLLCLTHLRVLKGRKETVPMICNPSTGQALPLPKVKTRRVKVRSFLVYDPIEKQFKVLSMTWPCYGNDDKNCKEYQILTLGTQTLSWRMIDCCLPHHPAHDGICIDGCLYYQAMVGPLSGISTIVCFDVRSEKFSFVKKARGMALYGQSALVNYEGRLGAIQSDGLHIAGIINSQTRSLELWVLVDAEKHEWSRHVYVLPPMWKNVVAEAELNIVGRTSTNEIVLSRHYSSVAFYLFYYNPERNTVRRVEIQGMDEFKHSRVHTFLDHVEDVKLLHYNL</sequence>
<dbReference type="SMART" id="SM00256">
    <property type="entry name" value="FBOX"/>
    <property type="match status" value="1"/>
</dbReference>
<evidence type="ECO:0000313" key="2">
    <source>
        <dbReference type="EMBL" id="KAG7573307.1"/>
    </source>
</evidence>
<dbReference type="PANTHER" id="PTHR31111">
    <property type="entry name" value="BNAA05G37150D PROTEIN-RELATED"/>
    <property type="match status" value="1"/>
</dbReference>
<dbReference type="InterPro" id="IPR013187">
    <property type="entry name" value="F-box-assoc_dom_typ3"/>
</dbReference>
<reference evidence="2 3" key="1">
    <citation type="submission" date="2020-12" db="EMBL/GenBank/DDBJ databases">
        <title>Concerted genomic and epigenomic changes stabilize Arabidopsis allopolyploids.</title>
        <authorList>
            <person name="Chen Z."/>
        </authorList>
    </citation>
    <scope>NUCLEOTIDE SEQUENCE [LARGE SCALE GENOMIC DNA]</scope>
    <source>
        <strain evidence="2">As9502</strain>
        <tissue evidence="2">Leaf</tissue>
    </source>
</reference>
<dbReference type="InterPro" id="IPR001810">
    <property type="entry name" value="F-box_dom"/>
</dbReference>
<dbReference type="PANTHER" id="PTHR31111:SF94">
    <property type="entry name" value="E3 UBIQUITIN-PROTEIN LIGASE SGIP1"/>
    <property type="match status" value="1"/>
</dbReference>
<dbReference type="OrthoDB" id="687122at2759"/>
<dbReference type="AlphaFoldDB" id="A0A8T2AKJ5"/>
<organism evidence="2 3">
    <name type="scientific">Arabidopsis suecica</name>
    <name type="common">Swedish thale-cress</name>
    <name type="synonym">Cardaminopsis suecica</name>
    <dbReference type="NCBI Taxonomy" id="45249"/>
    <lineage>
        <taxon>Eukaryota</taxon>
        <taxon>Viridiplantae</taxon>
        <taxon>Streptophyta</taxon>
        <taxon>Embryophyta</taxon>
        <taxon>Tracheophyta</taxon>
        <taxon>Spermatophyta</taxon>
        <taxon>Magnoliopsida</taxon>
        <taxon>eudicotyledons</taxon>
        <taxon>Gunneridae</taxon>
        <taxon>Pentapetalae</taxon>
        <taxon>rosids</taxon>
        <taxon>malvids</taxon>
        <taxon>Brassicales</taxon>
        <taxon>Brassicaceae</taxon>
        <taxon>Camelineae</taxon>
        <taxon>Arabidopsis</taxon>
    </lineage>
</organism>
<feature type="domain" description="F-box" evidence="1">
    <location>
        <begin position="32"/>
        <end position="72"/>
    </location>
</feature>
<keyword evidence="3" id="KW-1185">Reference proteome</keyword>
<dbReference type="EMBL" id="JAEFBJ010000009">
    <property type="protein sequence ID" value="KAG7573307.1"/>
    <property type="molecule type" value="Genomic_DNA"/>
</dbReference>
<dbReference type="InterPro" id="IPR017451">
    <property type="entry name" value="F-box-assoc_interact_dom"/>
</dbReference>
<evidence type="ECO:0000259" key="1">
    <source>
        <dbReference type="SMART" id="SM00256"/>
    </source>
</evidence>
<evidence type="ECO:0000313" key="3">
    <source>
        <dbReference type="Proteomes" id="UP000694251"/>
    </source>
</evidence>
<comment type="caution">
    <text evidence="2">The sequence shown here is derived from an EMBL/GenBank/DDBJ whole genome shotgun (WGS) entry which is preliminary data.</text>
</comment>
<dbReference type="Proteomes" id="UP000694251">
    <property type="component" value="Chromosome 9"/>
</dbReference>
<dbReference type="Pfam" id="PF00646">
    <property type="entry name" value="F-box"/>
    <property type="match status" value="1"/>
</dbReference>
<dbReference type="NCBIfam" id="TIGR01640">
    <property type="entry name" value="F_box_assoc_1"/>
    <property type="match status" value="1"/>
</dbReference>
<name>A0A8T2AKJ5_ARASU</name>
<protein>
    <submittedName>
        <fullName evidence="2">F-box associated domain type 3</fullName>
    </submittedName>
</protein>
<dbReference type="Pfam" id="PF08268">
    <property type="entry name" value="FBA_3"/>
    <property type="match status" value="1"/>
</dbReference>
<proteinExistence type="predicted"/>
<accession>A0A8T2AKJ5</accession>
<dbReference type="CDD" id="cd22157">
    <property type="entry name" value="F-box_AtFBW1-like"/>
    <property type="match status" value="1"/>
</dbReference>